<dbReference type="GO" id="GO:0006882">
    <property type="term" value="P:intracellular zinc ion homeostasis"/>
    <property type="evidence" value="ECO:0007669"/>
    <property type="project" value="TreeGrafter"/>
</dbReference>
<dbReference type="GO" id="GO:0038023">
    <property type="term" value="F:signaling receptor activity"/>
    <property type="evidence" value="ECO:0007669"/>
    <property type="project" value="TreeGrafter"/>
</dbReference>
<keyword evidence="4 6" id="KW-0472">Membrane</keyword>
<accession>A0A225AZ16</accession>
<dbReference type="GeneID" id="31004689"/>
<evidence type="ECO:0000313" key="7">
    <source>
        <dbReference type="EMBL" id="OKL60206.1"/>
    </source>
</evidence>
<sequence length="308" mass="34328">MGKKLQLASKLSGENFASKSNKKGSQKYWPATGTKDDIPGWLRDNDYIVNGYPMPTYSYGRSFRLWRCWHMETMNIWTHLLGSVAFIVTASALYKSTFIFVNMDLKDGDMFAFGTFMSAAVVCFSLSTTFHTLRSHSYNIHHFWGKMDILGICVLAFGAGTSMTYYAFYCRPTVQRAYWGLNLLSALASAVTLFDTGGGGTKMRSLRGGVFSLLALSAMVPIFHSVYLLGWARASWEIGADWYFAEAFSLLVGVGLFVTRVPERLSPGSFDILGHSHQLFHTFALLGAAFHVMALVAGYSYRQTHLSC</sequence>
<keyword evidence="8" id="KW-1185">Reference proteome</keyword>
<dbReference type="GO" id="GO:0016020">
    <property type="term" value="C:membrane"/>
    <property type="evidence" value="ECO:0007669"/>
    <property type="project" value="UniProtKB-SubCell"/>
</dbReference>
<evidence type="ECO:0000256" key="2">
    <source>
        <dbReference type="ARBA" id="ARBA00022692"/>
    </source>
</evidence>
<gene>
    <name evidence="7" type="ORF">UA08_04933</name>
</gene>
<dbReference type="PANTHER" id="PTHR20855">
    <property type="entry name" value="ADIPOR/PROGESTIN RECEPTOR-RELATED"/>
    <property type="match status" value="1"/>
</dbReference>
<keyword evidence="2 6" id="KW-0812">Transmembrane</keyword>
<feature type="binding site" evidence="5">
    <location>
        <position position="131"/>
    </location>
    <ligand>
        <name>Zn(2+)</name>
        <dbReference type="ChEBI" id="CHEBI:29105"/>
    </ligand>
</feature>
<keyword evidence="5" id="KW-0862">Zinc</keyword>
<reference evidence="7 8" key="1">
    <citation type="submission" date="2015-06" db="EMBL/GenBank/DDBJ databases">
        <title>Talaromyces atroroseus IBT 11181 draft genome.</title>
        <authorList>
            <person name="Rasmussen K.B."/>
            <person name="Rasmussen S."/>
            <person name="Petersen B."/>
            <person name="Sicheritz-Ponten T."/>
            <person name="Mortensen U.H."/>
            <person name="Thrane U."/>
        </authorList>
    </citation>
    <scope>NUCLEOTIDE SEQUENCE [LARGE SCALE GENOMIC DNA]</scope>
    <source>
        <strain evidence="7 8">IBT 11181</strain>
    </source>
</reference>
<dbReference type="OrthoDB" id="529367at2759"/>
<feature type="transmembrane region" description="Helical" evidence="6">
    <location>
        <begin position="180"/>
        <end position="198"/>
    </location>
</feature>
<evidence type="ECO:0000256" key="6">
    <source>
        <dbReference type="SAM" id="Phobius"/>
    </source>
</evidence>
<feature type="binding site" evidence="5">
    <location>
        <position position="277"/>
    </location>
    <ligand>
        <name>Zn(2+)</name>
        <dbReference type="ChEBI" id="CHEBI:29105"/>
    </ligand>
</feature>
<feature type="transmembrane region" description="Helical" evidence="6">
    <location>
        <begin position="110"/>
        <end position="128"/>
    </location>
</feature>
<feature type="transmembrane region" description="Helical" evidence="6">
    <location>
        <begin position="74"/>
        <end position="94"/>
    </location>
</feature>
<feature type="transmembrane region" description="Helical" evidence="6">
    <location>
        <begin position="279"/>
        <end position="301"/>
    </location>
</feature>
<feature type="transmembrane region" description="Helical" evidence="6">
    <location>
        <begin position="242"/>
        <end position="259"/>
    </location>
</feature>
<dbReference type="GO" id="GO:0046872">
    <property type="term" value="F:metal ion binding"/>
    <property type="evidence" value="ECO:0007669"/>
    <property type="project" value="UniProtKB-KW"/>
</dbReference>
<keyword evidence="3 6" id="KW-1133">Transmembrane helix</keyword>
<dbReference type="Pfam" id="PF03006">
    <property type="entry name" value="HlyIII"/>
    <property type="match status" value="1"/>
</dbReference>
<evidence type="ECO:0000256" key="3">
    <source>
        <dbReference type="ARBA" id="ARBA00022989"/>
    </source>
</evidence>
<name>A0A225AZ16_TALAT</name>
<dbReference type="Proteomes" id="UP000214365">
    <property type="component" value="Unassembled WGS sequence"/>
</dbReference>
<proteinExistence type="predicted"/>
<feature type="transmembrane region" description="Helical" evidence="6">
    <location>
        <begin position="210"/>
        <end position="230"/>
    </location>
</feature>
<dbReference type="STRING" id="1441469.A0A225AZ16"/>
<protein>
    <recommendedName>
        <fullName evidence="9">HlyIII-domain-containing protein</fullName>
    </recommendedName>
</protein>
<evidence type="ECO:0008006" key="9">
    <source>
        <dbReference type="Google" id="ProtNLM"/>
    </source>
</evidence>
<evidence type="ECO:0000313" key="8">
    <source>
        <dbReference type="Proteomes" id="UP000214365"/>
    </source>
</evidence>
<organism evidence="7 8">
    <name type="scientific">Talaromyces atroroseus</name>
    <dbReference type="NCBI Taxonomy" id="1441469"/>
    <lineage>
        <taxon>Eukaryota</taxon>
        <taxon>Fungi</taxon>
        <taxon>Dikarya</taxon>
        <taxon>Ascomycota</taxon>
        <taxon>Pezizomycotina</taxon>
        <taxon>Eurotiomycetes</taxon>
        <taxon>Eurotiomycetidae</taxon>
        <taxon>Eurotiales</taxon>
        <taxon>Trichocomaceae</taxon>
        <taxon>Talaromyces</taxon>
        <taxon>Talaromyces sect. Trachyspermi</taxon>
    </lineage>
</organism>
<feature type="transmembrane region" description="Helical" evidence="6">
    <location>
        <begin position="149"/>
        <end position="168"/>
    </location>
</feature>
<dbReference type="InterPro" id="IPR004254">
    <property type="entry name" value="AdipoR/HlyIII-related"/>
</dbReference>
<dbReference type="RefSeq" id="XP_020120327.1">
    <property type="nucleotide sequence ID" value="XM_020267257.1"/>
</dbReference>
<dbReference type="AlphaFoldDB" id="A0A225AZ16"/>
<keyword evidence="5" id="KW-0479">Metal-binding</keyword>
<dbReference type="PANTHER" id="PTHR20855:SF130">
    <property type="entry name" value="HAEMOLYSIN-III FAMILY PROTEIN"/>
    <property type="match status" value="1"/>
</dbReference>
<evidence type="ECO:0000256" key="4">
    <source>
        <dbReference type="ARBA" id="ARBA00023136"/>
    </source>
</evidence>
<comment type="subcellular location">
    <subcellularLocation>
        <location evidence="1">Membrane</location>
        <topology evidence="1">Multi-pass membrane protein</topology>
    </subcellularLocation>
</comment>
<feature type="binding site" evidence="5">
    <location>
        <position position="281"/>
    </location>
    <ligand>
        <name>Zn(2+)</name>
        <dbReference type="ChEBI" id="CHEBI:29105"/>
    </ligand>
</feature>
<evidence type="ECO:0000256" key="1">
    <source>
        <dbReference type="ARBA" id="ARBA00004141"/>
    </source>
</evidence>
<dbReference type="EMBL" id="LFMY01000006">
    <property type="protein sequence ID" value="OKL60206.1"/>
    <property type="molecule type" value="Genomic_DNA"/>
</dbReference>
<comment type="caution">
    <text evidence="7">The sequence shown here is derived from an EMBL/GenBank/DDBJ whole genome shotgun (WGS) entry which is preliminary data.</text>
</comment>
<evidence type="ECO:0000256" key="5">
    <source>
        <dbReference type="PIRSR" id="PIRSR604254-1"/>
    </source>
</evidence>